<accession>A0A382V7Q2</accession>
<organism evidence="1">
    <name type="scientific">marine metagenome</name>
    <dbReference type="NCBI Taxonomy" id="408172"/>
    <lineage>
        <taxon>unclassified sequences</taxon>
        <taxon>metagenomes</taxon>
        <taxon>ecological metagenomes</taxon>
    </lineage>
</organism>
<proteinExistence type="predicted"/>
<feature type="non-terminal residue" evidence="1">
    <location>
        <position position="42"/>
    </location>
</feature>
<dbReference type="AlphaFoldDB" id="A0A382V7Q2"/>
<dbReference type="EMBL" id="UINC01149539">
    <property type="protein sequence ID" value="SVD42075.1"/>
    <property type="molecule type" value="Genomic_DNA"/>
</dbReference>
<gene>
    <name evidence="1" type="ORF">METZ01_LOCUS394929</name>
</gene>
<reference evidence="1" key="1">
    <citation type="submission" date="2018-05" db="EMBL/GenBank/DDBJ databases">
        <authorList>
            <person name="Lanie J.A."/>
            <person name="Ng W.-L."/>
            <person name="Kazmierczak K.M."/>
            <person name="Andrzejewski T.M."/>
            <person name="Davidsen T.M."/>
            <person name="Wayne K.J."/>
            <person name="Tettelin H."/>
            <person name="Glass J.I."/>
            <person name="Rusch D."/>
            <person name="Podicherti R."/>
            <person name="Tsui H.-C.T."/>
            <person name="Winkler M.E."/>
        </authorList>
    </citation>
    <scope>NUCLEOTIDE SEQUENCE</scope>
</reference>
<evidence type="ECO:0000313" key="1">
    <source>
        <dbReference type="EMBL" id="SVD42075.1"/>
    </source>
</evidence>
<protein>
    <submittedName>
        <fullName evidence="1">Uncharacterized protein</fullName>
    </submittedName>
</protein>
<name>A0A382V7Q2_9ZZZZ</name>
<sequence>MPPTIKEIKENYKGLFADKAYESGSVILYLDSHYVSEPTRTS</sequence>